<name>A0A9E8NCQ2_9BACT</name>
<gene>
    <name evidence="1" type="ORF">ON006_10010</name>
</gene>
<dbReference type="Proteomes" id="UP001164653">
    <property type="component" value="Chromosome"/>
</dbReference>
<proteinExistence type="predicted"/>
<sequence>MGSLTTIFSLYKYYPSRGGCEKYILLRTNKPSYPNYSQTLEDLAYDIEHKKRNLLLTLFLAKYEKSIIQDPVLIGELHEYPIGSETLYGNQGLVDIPIVFMASEKGFPWFVLGGFDNVEDFNRELLQDDELLALSPVGEASQVAATLVTENDFDLSSIKYYQVEDLRDI</sequence>
<evidence type="ECO:0000313" key="2">
    <source>
        <dbReference type="Proteomes" id="UP001164653"/>
    </source>
</evidence>
<reference evidence="1" key="1">
    <citation type="submission" date="2022-11" db="EMBL/GenBank/DDBJ databases">
        <title>Dyadobacter pollutisoli sp. nov., isolated from plastic dumped soil.</title>
        <authorList>
            <person name="Kim J.M."/>
            <person name="Kim K.R."/>
            <person name="Lee J.K."/>
            <person name="Hao L."/>
            <person name="Jeon C.O."/>
        </authorList>
    </citation>
    <scope>NUCLEOTIDE SEQUENCE</scope>
    <source>
        <strain evidence="1">U1</strain>
    </source>
</reference>
<evidence type="ECO:0000313" key="1">
    <source>
        <dbReference type="EMBL" id="WAC14275.1"/>
    </source>
</evidence>
<protein>
    <submittedName>
        <fullName evidence="1">Uncharacterized protein</fullName>
    </submittedName>
</protein>
<keyword evidence="2" id="KW-1185">Reference proteome</keyword>
<organism evidence="1 2">
    <name type="scientific">Dyadobacter pollutisoli</name>
    <dbReference type="NCBI Taxonomy" id="2910158"/>
    <lineage>
        <taxon>Bacteria</taxon>
        <taxon>Pseudomonadati</taxon>
        <taxon>Bacteroidota</taxon>
        <taxon>Cytophagia</taxon>
        <taxon>Cytophagales</taxon>
        <taxon>Spirosomataceae</taxon>
        <taxon>Dyadobacter</taxon>
    </lineage>
</organism>
<dbReference type="AlphaFoldDB" id="A0A9E8NCQ2"/>
<accession>A0A9E8NCQ2</accession>
<dbReference type="KEGG" id="dpf:ON006_10010"/>
<dbReference type="EMBL" id="CP112998">
    <property type="protein sequence ID" value="WAC14275.1"/>
    <property type="molecule type" value="Genomic_DNA"/>
</dbReference>
<dbReference type="RefSeq" id="WP_244824348.1">
    <property type="nucleotide sequence ID" value="NZ_CP112998.1"/>
</dbReference>